<name>A0A1G4UP08_9HYPH</name>
<dbReference type="AlphaFoldDB" id="A0A1G4UP08"/>
<keyword evidence="4 10" id="KW-0547">Nucleotide-binding</keyword>
<comment type="cofactor">
    <cofactor evidence="11">
        <name>Mn(2+)</name>
        <dbReference type="ChEBI" id="CHEBI:29035"/>
    </cofactor>
    <text evidence="11">Binds 2 manganese ions per subunit.</text>
</comment>
<dbReference type="GO" id="GO:0006281">
    <property type="term" value="P:DNA repair"/>
    <property type="evidence" value="ECO:0007669"/>
    <property type="project" value="TreeGrafter"/>
</dbReference>
<keyword evidence="7 11" id="KW-0464">Manganese</keyword>
<dbReference type="InterPro" id="IPR001233">
    <property type="entry name" value="RtcB"/>
</dbReference>
<dbReference type="InterPro" id="IPR052915">
    <property type="entry name" value="RtcB-like"/>
</dbReference>
<evidence type="ECO:0000256" key="7">
    <source>
        <dbReference type="ARBA" id="ARBA00023211"/>
    </source>
</evidence>
<dbReference type="STRING" id="177413.SAMN05660859_0014"/>
<evidence type="ECO:0000256" key="3">
    <source>
        <dbReference type="ARBA" id="ARBA00022723"/>
    </source>
</evidence>
<dbReference type="GO" id="GO:0170057">
    <property type="term" value="F:RNA ligase (GTP) activity"/>
    <property type="evidence" value="ECO:0007669"/>
    <property type="project" value="UniProtKB-EC"/>
</dbReference>
<feature type="binding site" evidence="11">
    <location>
        <position position="306"/>
    </location>
    <ligand>
        <name>Mn(2+)</name>
        <dbReference type="ChEBI" id="CHEBI:29035"/>
        <label>2</label>
    </ligand>
</feature>
<keyword evidence="13" id="KW-1185">Reference proteome</keyword>
<dbReference type="GO" id="GO:0006396">
    <property type="term" value="P:RNA processing"/>
    <property type="evidence" value="ECO:0007669"/>
    <property type="project" value="InterPro"/>
</dbReference>
<feature type="binding site" evidence="11">
    <location>
        <position position="228"/>
    </location>
    <ligand>
        <name>Mn(2+)</name>
        <dbReference type="ChEBI" id="CHEBI:29035"/>
        <label>2</label>
    </ligand>
</feature>
<dbReference type="GO" id="GO:0030145">
    <property type="term" value="F:manganese ion binding"/>
    <property type="evidence" value="ECO:0007669"/>
    <property type="project" value="TreeGrafter"/>
</dbReference>
<dbReference type="EC" id="6.5.1.8" evidence="1"/>
<keyword evidence="2 12" id="KW-0436">Ligase</keyword>
<evidence type="ECO:0000256" key="5">
    <source>
        <dbReference type="ARBA" id="ARBA00022800"/>
    </source>
</evidence>
<evidence type="ECO:0000256" key="11">
    <source>
        <dbReference type="PIRSR" id="PIRSR601233-3"/>
    </source>
</evidence>
<gene>
    <name evidence="12" type="ORF">SAMN05660859_0014</name>
</gene>
<keyword evidence="5" id="KW-0692">RNA repair</keyword>
<dbReference type="GO" id="GO:0005525">
    <property type="term" value="F:GTP binding"/>
    <property type="evidence" value="ECO:0007669"/>
    <property type="project" value="UniProtKB-KW"/>
</dbReference>
<dbReference type="Proteomes" id="UP000198889">
    <property type="component" value="Unassembled WGS sequence"/>
</dbReference>
<evidence type="ECO:0000256" key="9">
    <source>
        <dbReference type="PIRSR" id="PIRSR601233-1"/>
    </source>
</evidence>
<reference evidence="13" key="1">
    <citation type="submission" date="2016-10" db="EMBL/GenBank/DDBJ databases">
        <authorList>
            <person name="Varghese N."/>
            <person name="Submissions S."/>
        </authorList>
    </citation>
    <scope>NUCLEOTIDE SEQUENCE [LARGE SCALE GENOMIC DNA]</scope>
    <source>
        <strain evidence="13">CGMCC 1.1761</strain>
    </source>
</reference>
<feature type="binding site" evidence="10">
    <location>
        <begin position="347"/>
        <end position="350"/>
    </location>
    <ligand>
        <name>GMP</name>
        <dbReference type="ChEBI" id="CHEBI:58115"/>
    </ligand>
</feature>
<dbReference type="Gene3D" id="3.90.1860.10">
    <property type="entry name" value="tRNA-splicing ligase RtcB"/>
    <property type="match status" value="1"/>
</dbReference>
<comment type="catalytic activity">
    <reaction evidence="8">
        <text>a 3'-end 3'-phospho-ribonucleotide-RNA + a 5'-end dephospho-ribonucleoside-RNA + GTP = a ribonucleotidyl-ribonucleotide-RNA + GMP + diphosphate</text>
        <dbReference type="Rhea" id="RHEA:68076"/>
        <dbReference type="Rhea" id="RHEA-COMP:10463"/>
        <dbReference type="Rhea" id="RHEA-COMP:13936"/>
        <dbReference type="Rhea" id="RHEA-COMP:17355"/>
        <dbReference type="ChEBI" id="CHEBI:33019"/>
        <dbReference type="ChEBI" id="CHEBI:37565"/>
        <dbReference type="ChEBI" id="CHEBI:58115"/>
        <dbReference type="ChEBI" id="CHEBI:83062"/>
        <dbReference type="ChEBI" id="CHEBI:138284"/>
        <dbReference type="ChEBI" id="CHEBI:173118"/>
        <dbReference type="EC" id="6.5.1.8"/>
    </reaction>
</comment>
<accession>A0A1G4UP08</accession>
<evidence type="ECO:0000256" key="1">
    <source>
        <dbReference type="ARBA" id="ARBA00012726"/>
    </source>
</evidence>
<sequence>MINGNTLIEWGFEPGPLFGQMLRDAKALAEIGMTNEMIREELRMRTPAPVPEIAYRTNSIPFNVFLDAENDDERANKAAVEAHMDVLMRVPTIKHGAVMPDACPSGSAPGTIPVGGVVAAENAIHPGFHSADICCSMAISVFKRDMPISTVMDTAMKTTHFGFGLNPHHDRSELPPALVGLVNQFADNPFLKDLERYAVDLLLTQGDGNHFLYVGHLRSTGQLALVTHHGSRGLGAQLYKRGMAAAQKHTAKVAPRVPLHNAWLEAFSESGQHYWKALQIVREWTRLNHFALHRLMQQRLGNAIVHQFWNEHNFVFQKSDGLFYHAKGATPAYKGFSSDDSGQTLIPLNMAEPILIASPWPVMRPTALEFAPHGAGRNLSRSGHMRKLAEEFGADSRGLSARDKLAVAMREVTARGVDARFYCGHIDLSELPSAYKNAQAVQAQIEKYRLAHIDDMVLPGGAIMAGDIQPTWRKKKPAK</sequence>
<feature type="binding site" evidence="10">
    <location>
        <begin position="373"/>
        <end position="376"/>
    </location>
    <ligand>
        <name>GMP</name>
        <dbReference type="ChEBI" id="CHEBI:58115"/>
    </ligand>
</feature>
<keyword evidence="6 10" id="KW-0342">GTP-binding</keyword>
<dbReference type="GO" id="GO:0042245">
    <property type="term" value="P:RNA repair"/>
    <property type="evidence" value="ECO:0007669"/>
    <property type="project" value="UniProtKB-KW"/>
</dbReference>
<evidence type="ECO:0000256" key="4">
    <source>
        <dbReference type="ARBA" id="ARBA00022741"/>
    </source>
</evidence>
<dbReference type="RefSeq" id="WP_091444001.1">
    <property type="nucleotide sequence ID" value="NZ_FMTP01000010.1"/>
</dbReference>
<evidence type="ECO:0000313" key="13">
    <source>
        <dbReference type="Proteomes" id="UP000198889"/>
    </source>
</evidence>
<evidence type="ECO:0000256" key="8">
    <source>
        <dbReference type="ARBA" id="ARBA00047746"/>
    </source>
</evidence>
<dbReference type="SUPFAM" id="SSF103365">
    <property type="entry name" value="Hypothetical protein PH1602"/>
    <property type="match status" value="1"/>
</dbReference>
<evidence type="ECO:0000256" key="10">
    <source>
        <dbReference type="PIRSR" id="PIRSR601233-2"/>
    </source>
</evidence>
<dbReference type="PANTHER" id="PTHR43749:SF2">
    <property type="entry name" value="RNA-SPLICING LIGASE RTCB"/>
    <property type="match status" value="1"/>
</dbReference>
<proteinExistence type="predicted"/>
<keyword evidence="3 11" id="KW-0479">Metal-binding</keyword>
<protein>
    <recommendedName>
        <fullName evidence="1">3'-phosphate/5'-hydroxy nucleic acid ligase</fullName>
        <ecNumber evidence="1">6.5.1.8</ecNumber>
    </recommendedName>
</protein>
<dbReference type="Pfam" id="PF01139">
    <property type="entry name" value="RtcB"/>
    <property type="match status" value="1"/>
</dbReference>
<evidence type="ECO:0000256" key="6">
    <source>
        <dbReference type="ARBA" id="ARBA00023134"/>
    </source>
</evidence>
<evidence type="ECO:0000256" key="2">
    <source>
        <dbReference type="ARBA" id="ARBA00022598"/>
    </source>
</evidence>
<dbReference type="EMBL" id="FMTP01000010">
    <property type="protein sequence ID" value="SCW95380.1"/>
    <property type="molecule type" value="Genomic_DNA"/>
</dbReference>
<dbReference type="PANTHER" id="PTHR43749">
    <property type="entry name" value="RNA-SPLICING LIGASE RTCB"/>
    <property type="match status" value="1"/>
</dbReference>
<organism evidence="12 13">
    <name type="scientific">Ancylobacter rudongensis</name>
    <dbReference type="NCBI Taxonomy" id="177413"/>
    <lineage>
        <taxon>Bacteria</taxon>
        <taxon>Pseudomonadati</taxon>
        <taxon>Pseudomonadota</taxon>
        <taxon>Alphaproteobacteria</taxon>
        <taxon>Hyphomicrobiales</taxon>
        <taxon>Xanthobacteraceae</taxon>
        <taxon>Ancylobacter</taxon>
    </lineage>
</organism>
<dbReference type="GO" id="GO:0003909">
    <property type="term" value="F:DNA ligase activity"/>
    <property type="evidence" value="ECO:0007669"/>
    <property type="project" value="TreeGrafter"/>
</dbReference>
<feature type="active site" description="GMP-histidine intermediate" evidence="9">
    <location>
        <position position="373"/>
    </location>
</feature>
<dbReference type="InterPro" id="IPR036025">
    <property type="entry name" value="RtcB-like_sf"/>
</dbReference>
<evidence type="ECO:0000313" key="12">
    <source>
        <dbReference type="EMBL" id="SCW95380.1"/>
    </source>
</evidence>